<accession>A0A813A2G0</accession>
<protein>
    <submittedName>
        <fullName evidence="1">RbcL protein</fullName>
    </submittedName>
</protein>
<evidence type="ECO:0000313" key="2">
    <source>
        <dbReference type="Proteomes" id="UP000601435"/>
    </source>
</evidence>
<keyword evidence="2" id="KW-1185">Reference proteome</keyword>
<gene>
    <name evidence="1" type="primary">rbcL</name>
    <name evidence="1" type="ORF">SNEC2469_LOCUS26302</name>
</gene>
<proteinExistence type="predicted"/>
<dbReference type="Proteomes" id="UP000601435">
    <property type="component" value="Unassembled WGS sequence"/>
</dbReference>
<organism evidence="1 2">
    <name type="scientific">Symbiodinium necroappetens</name>
    <dbReference type="NCBI Taxonomy" id="1628268"/>
    <lineage>
        <taxon>Eukaryota</taxon>
        <taxon>Sar</taxon>
        <taxon>Alveolata</taxon>
        <taxon>Dinophyceae</taxon>
        <taxon>Suessiales</taxon>
        <taxon>Symbiodiniaceae</taxon>
        <taxon>Symbiodinium</taxon>
    </lineage>
</organism>
<reference evidence="1" key="1">
    <citation type="submission" date="2021-02" db="EMBL/GenBank/DDBJ databases">
        <authorList>
            <person name="Dougan E. K."/>
            <person name="Rhodes N."/>
            <person name="Thang M."/>
            <person name="Chan C."/>
        </authorList>
    </citation>
    <scope>NUCLEOTIDE SEQUENCE</scope>
</reference>
<feature type="non-terminal residue" evidence="1">
    <location>
        <position position="1"/>
    </location>
</feature>
<dbReference type="EMBL" id="CAJNJA010053264">
    <property type="protein sequence ID" value="CAE7849837.1"/>
    <property type="molecule type" value="Genomic_DNA"/>
</dbReference>
<name>A0A813A2G0_9DINO</name>
<comment type="caution">
    <text evidence="1">The sequence shown here is derived from an EMBL/GenBank/DDBJ whole genome shotgun (WGS) entry which is preliminary data.</text>
</comment>
<evidence type="ECO:0000313" key="1">
    <source>
        <dbReference type="EMBL" id="CAE7849837.1"/>
    </source>
</evidence>
<sequence length="98" mass="11093">FVQSFGATSEAAQLRAWAALPWKPVPCSVQDMGVAYRGTCSLDSDQERYEETGSKQQRLAWISELAIFQTLFSPFGRVVNRETTDSRNPMLRFRGDTE</sequence>
<dbReference type="AlphaFoldDB" id="A0A813A2G0"/>